<keyword evidence="6 9" id="KW-0647">Proteasome</keyword>
<evidence type="ECO:0000256" key="1">
    <source>
        <dbReference type="ARBA" id="ARBA00001198"/>
    </source>
</evidence>
<accession>A0AAU9JQ72</accession>
<dbReference type="PANTHER" id="PTHR32194:SF3">
    <property type="entry name" value="PROTEASOME SUBUNIT BETA"/>
    <property type="match status" value="1"/>
</dbReference>
<dbReference type="PROSITE" id="PS51476">
    <property type="entry name" value="PROTEASOME_BETA_2"/>
    <property type="match status" value="1"/>
</dbReference>
<proteinExistence type="inferred from homology"/>
<evidence type="ECO:0000313" key="11">
    <source>
        <dbReference type="Proteomes" id="UP001162131"/>
    </source>
</evidence>
<dbReference type="SUPFAM" id="SSF56235">
    <property type="entry name" value="N-terminal nucleophile aminohydrolases (Ntn hydrolases)"/>
    <property type="match status" value="1"/>
</dbReference>
<dbReference type="PROSITE" id="PS00854">
    <property type="entry name" value="PROTEASOME_BETA_1"/>
    <property type="match status" value="1"/>
</dbReference>
<dbReference type="InterPro" id="IPR016050">
    <property type="entry name" value="Proteasome_bsu_CS"/>
</dbReference>
<dbReference type="GO" id="GO:0005634">
    <property type="term" value="C:nucleus"/>
    <property type="evidence" value="ECO:0007669"/>
    <property type="project" value="UniProtKB-SubCell"/>
</dbReference>
<keyword evidence="3" id="KW-0645">Protease</keyword>
<dbReference type="Gene3D" id="3.60.20.10">
    <property type="entry name" value="Glutamine Phosphoribosylpyrophosphate, subunit 1, domain 1"/>
    <property type="match status" value="1"/>
</dbReference>
<dbReference type="InterPro" id="IPR001353">
    <property type="entry name" value="Proteasome_sua/b"/>
</dbReference>
<dbReference type="InterPro" id="IPR023333">
    <property type="entry name" value="Proteasome_suB-type"/>
</dbReference>
<evidence type="ECO:0000256" key="4">
    <source>
        <dbReference type="ARBA" id="ARBA00022698"/>
    </source>
</evidence>
<comment type="caution">
    <text evidence="10">The sequence shown here is derived from an EMBL/GenBank/DDBJ whole genome shotgun (WGS) entry which is preliminary data.</text>
</comment>
<evidence type="ECO:0000256" key="8">
    <source>
        <dbReference type="PIRSR" id="PIRSR600243-1"/>
    </source>
</evidence>
<evidence type="ECO:0000256" key="7">
    <source>
        <dbReference type="ARBA" id="ARBA00023145"/>
    </source>
</evidence>
<sequence>MAADIDFSFLDDPEFGLPSYFKPKQDPMEEFNTLLTQEVPPIREFSGKDSEEAKKLFKFAKGTTTLAFVFQGGILIAVDARATMGSFIGSQKVKKVIEINDYLLGTMAGGAADCYYWENNLARVCKLYELKNGERPNVGGAAQILSQMLGQYRGYGLSVGTMIAGWDHKGPGLYFVDNDGMCLKGNRFSVGSGSIFAYGVLDSHYRWDMTLDEAVELGRRAIYHAGHRDAMSGGVVRIYHVHAGGWTNIIQAEDLMNIHRQRDAEKGIEFLDDEVTFNS</sequence>
<dbReference type="GO" id="GO:0051603">
    <property type="term" value="P:proteolysis involved in protein catabolic process"/>
    <property type="evidence" value="ECO:0007669"/>
    <property type="project" value="InterPro"/>
</dbReference>
<evidence type="ECO:0000256" key="5">
    <source>
        <dbReference type="ARBA" id="ARBA00022801"/>
    </source>
</evidence>
<dbReference type="AlphaFoldDB" id="A0AAU9JQ72"/>
<comment type="similarity">
    <text evidence="9">Belongs to the peptidase T1B family.</text>
</comment>
<keyword evidence="9" id="KW-0539">Nucleus</keyword>
<evidence type="ECO:0000313" key="10">
    <source>
        <dbReference type="EMBL" id="CAG9327849.1"/>
    </source>
</evidence>
<reference evidence="10" key="1">
    <citation type="submission" date="2021-09" db="EMBL/GenBank/DDBJ databases">
        <authorList>
            <consortium name="AG Swart"/>
            <person name="Singh M."/>
            <person name="Singh A."/>
            <person name="Seah K."/>
            <person name="Emmerich C."/>
        </authorList>
    </citation>
    <scope>NUCLEOTIDE SEQUENCE</scope>
    <source>
        <strain evidence="10">ATCC30299</strain>
    </source>
</reference>
<keyword evidence="11" id="KW-1185">Reference proteome</keyword>
<keyword evidence="5" id="KW-0378">Hydrolase</keyword>
<evidence type="ECO:0000256" key="9">
    <source>
        <dbReference type="RuleBase" id="RU004203"/>
    </source>
</evidence>
<dbReference type="InterPro" id="IPR000243">
    <property type="entry name" value="Pept_T1A_subB"/>
</dbReference>
<name>A0AAU9JQ72_9CILI</name>
<protein>
    <recommendedName>
        <fullName evidence="9">Proteasome subunit beta</fullName>
    </recommendedName>
</protein>
<evidence type="ECO:0000256" key="3">
    <source>
        <dbReference type="ARBA" id="ARBA00022670"/>
    </source>
</evidence>
<keyword evidence="7" id="KW-0865">Zymogen</keyword>
<organism evidence="10 11">
    <name type="scientific">Blepharisma stoltei</name>
    <dbReference type="NCBI Taxonomy" id="1481888"/>
    <lineage>
        <taxon>Eukaryota</taxon>
        <taxon>Sar</taxon>
        <taxon>Alveolata</taxon>
        <taxon>Ciliophora</taxon>
        <taxon>Postciliodesmatophora</taxon>
        <taxon>Heterotrichea</taxon>
        <taxon>Heterotrichida</taxon>
        <taxon>Blepharismidae</taxon>
        <taxon>Blepharisma</taxon>
    </lineage>
</organism>
<dbReference type="CDD" id="cd03761">
    <property type="entry name" value="proteasome_beta_type_5"/>
    <property type="match status" value="1"/>
</dbReference>
<comment type="catalytic activity">
    <reaction evidence="1">
        <text>Cleavage of peptide bonds with very broad specificity.</text>
        <dbReference type="EC" id="3.4.25.1"/>
    </reaction>
</comment>
<dbReference type="Pfam" id="PF00227">
    <property type="entry name" value="Proteasome"/>
    <property type="match status" value="1"/>
</dbReference>
<gene>
    <name evidence="10" type="ORF">BSTOLATCC_MIC44475</name>
</gene>
<dbReference type="GO" id="GO:0005737">
    <property type="term" value="C:cytoplasm"/>
    <property type="evidence" value="ECO:0007669"/>
    <property type="project" value="UniProtKB-SubCell"/>
</dbReference>
<comment type="subcellular location">
    <subcellularLocation>
        <location evidence="9">Cytoplasm</location>
    </subcellularLocation>
    <subcellularLocation>
        <location evidence="9">Nucleus</location>
    </subcellularLocation>
</comment>
<dbReference type="InterPro" id="IPR029055">
    <property type="entry name" value="Ntn_hydrolases_N"/>
</dbReference>
<dbReference type="GO" id="GO:0005839">
    <property type="term" value="C:proteasome core complex"/>
    <property type="evidence" value="ECO:0007669"/>
    <property type="project" value="InterPro"/>
</dbReference>
<dbReference type="GO" id="GO:0004298">
    <property type="term" value="F:threonine-type endopeptidase activity"/>
    <property type="evidence" value="ECO:0007669"/>
    <property type="project" value="UniProtKB-KW"/>
</dbReference>
<feature type="active site" description="Nucleophile" evidence="8">
    <location>
        <position position="63"/>
    </location>
</feature>
<dbReference type="PANTHER" id="PTHR32194">
    <property type="entry name" value="METALLOPROTEASE TLDD"/>
    <property type="match status" value="1"/>
</dbReference>
<keyword evidence="2 9" id="KW-0963">Cytoplasm</keyword>
<evidence type="ECO:0000256" key="6">
    <source>
        <dbReference type="ARBA" id="ARBA00022942"/>
    </source>
</evidence>
<comment type="function">
    <text evidence="9">Component of the proteasome, a multicatalytic proteinase complex which is characterized by its ability to cleave peptides with Arg, Phe, Tyr, Leu, and Glu adjacent to the leaving group at neutral or slightly basic pH. The proteasome has an ATP-dependent proteolytic activity.</text>
</comment>
<comment type="subunit">
    <text evidence="9">Component of the proteasome complex.</text>
</comment>
<evidence type="ECO:0000256" key="2">
    <source>
        <dbReference type="ARBA" id="ARBA00022490"/>
    </source>
</evidence>
<dbReference type="Proteomes" id="UP001162131">
    <property type="component" value="Unassembled WGS sequence"/>
</dbReference>
<dbReference type="EMBL" id="CAJZBQ010000044">
    <property type="protein sequence ID" value="CAG9327849.1"/>
    <property type="molecule type" value="Genomic_DNA"/>
</dbReference>
<dbReference type="PRINTS" id="PR00141">
    <property type="entry name" value="PROTEASOME"/>
</dbReference>
<keyword evidence="4" id="KW-0888">Threonine protease</keyword>